<evidence type="ECO:0000256" key="7">
    <source>
        <dbReference type="RuleBase" id="RU363080"/>
    </source>
</evidence>
<evidence type="ECO:0000256" key="5">
    <source>
        <dbReference type="ARBA" id="ARBA00022991"/>
    </source>
</evidence>
<keyword evidence="1 6" id="KW-0148">Chlorophyll</keyword>
<dbReference type="Gene3D" id="1.10.3460.10">
    <property type="entry name" value="Chlorophyll a/b binding protein domain"/>
    <property type="match status" value="1"/>
</dbReference>
<evidence type="ECO:0000256" key="2">
    <source>
        <dbReference type="ARBA" id="ARBA00022528"/>
    </source>
</evidence>
<keyword evidence="10" id="KW-1185">Reference proteome</keyword>
<sequence length="450" mass="47578">MNTLPLPTAATSRRVVLQQCARERTSNACPLSHNKRHRVQPSKSLSLRRSPPCEHKRRLSLLSATEEDSSTTEGEPNEASNESVADGQASDTSADAAKLLAEIVANPLFYLVAGLGAIKLVASLGEQVGAIVVLSALPVVGLTLISKSDAGKKVEENLKAKLPELEAAAAIQKEAQDAARAKSEWYGEGRPMWLGPLGTSYEYPHYLEGEAPGDYGFDPLGFSSSPESFARNQECELLHARWAMLAVIGCLIPEALAMNGVELGEAIWWKVGAEKLKGDFTINYAGIEGFRIAGKAGIAAIATCQVALMGGPEYARLGLPSHSWGSPGRRVTLPLASSAKRERGIIGTGKGGEPWRCGGAPQKVLERQLLGVRLASRFLLEDVATGHSGGCGVGEGPPQGSLLEAVEIVLARRFLQEAMGVGVGPVKHFCLDSMGGCVLDSFFMDAGSAP</sequence>
<dbReference type="Pfam" id="PF00504">
    <property type="entry name" value="Chloroa_b-bind"/>
    <property type="match status" value="1"/>
</dbReference>
<feature type="compositionally biased region" description="Polar residues" evidence="8">
    <location>
        <begin position="71"/>
        <end position="90"/>
    </location>
</feature>
<dbReference type="GO" id="GO:0009523">
    <property type="term" value="C:photosystem II"/>
    <property type="evidence" value="ECO:0007669"/>
    <property type="project" value="UniProtKB-KW"/>
</dbReference>
<evidence type="ECO:0000256" key="1">
    <source>
        <dbReference type="ARBA" id="ARBA00022494"/>
    </source>
</evidence>
<evidence type="ECO:0000313" key="9">
    <source>
        <dbReference type="EMBL" id="KAK3251569.1"/>
    </source>
</evidence>
<feature type="binding site" evidence="6">
    <location>
        <position position="239"/>
    </location>
    <ligand>
        <name>chlorophyll a</name>
        <dbReference type="ChEBI" id="CHEBI:58416"/>
        <label>1</label>
    </ligand>
</feature>
<keyword evidence="7" id="KW-0603">Photosystem I</keyword>
<dbReference type="Proteomes" id="UP001190700">
    <property type="component" value="Unassembled WGS sequence"/>
</dbReference>
<protein>
    <recommendedName>
        <fullName evidence="7">Chlorophyll a-b binding protein, chloroplastic</fullName>
    </recommendedName>
</protein>
<evidence type="ECO:0000256" key="3">
    <source>
        <dbReference type="ARBA" id="ARBA00022531"/>
    </source>
</evidence>
<reference evidence="9 10" key="1">
    <citation type="journal article" date="2015" name="Genome Biol. Evol.">
        <title>Comparative Genomics of a Bacterivorous Green Alga Reveals Evolutionary Causalities and Consequences of Phago-Mixotrophic Mode of Nutrition.</title>
        <authorList>
            <person name="Burns J.A."/>
            <person name="Paasch A."/>
            <person name="Narechania A."/>
            <person name="Kim E."/>
        </authorList>
    </citation>
    <scope>NUCLEOTIDE SEQUENCE [LARGE SCALE GENOMIC DNA]</scope>
    <source>
        <strain evidence="9 10">PLY_AMNH</strain>
    </source>
</reference>
<comment type="caution">
    <text evidence="9">The sequence shown here is derived from an EMBL/GenBank/DDBJ whole genome shotgun (WGS) entry which is preliminary data.</text>
</comment>
<gene>
    <name evidence="9" type="ORF">CYMTET_39088</name>
</gene>
<feature type="binding site" evidence="6">
    <location>
        <position position="223"/>
    </location>
    <ligand>
        <name>chlorophyll a</name>
        <dbReference type="ChEBI" id="CHEBI:58416"/>
        <label>1</label>
    </ligand>
</feature>
<evidence type="ECO:0000256" key="8">
    <source>
        <dbReference type="SAM" id="MobiDB-lite"/>
    </source>
</evidence>
<feature type="compositionally biased region" description="Low complexity" evidence="8">
    <location>
        <begin position="41"/>
        <end position="50"/>
    </location>
</feature>
<dbReference type="GO" id="GO:0009522">
    <property type="term" value="C:photosystem I"/>
    <property type="evidence" value="ECO:0007669"/>
    <property type="project" value="UniProtKB-KW"/>
</dbReference>
<dbReference type="InterPro" id="IPR022796">
    <property type="entry name" value="Chloroa_b-bind"/>
</dbReference>
<dbReference type="SUPFAM" id="SSF103511">
    <property type="entry name" value="Chlorophyll a-b binding protein"/>
    <property type="match status" value="1"/>
</dbReference>
<keyword evidence="5 7" id="KW-0157">Chromophore</keyword>
<comment type="similarity">
    <text evidence="7">Belongs to the light-harvesting chlorophyll a/b-binding (LHC) protein family.</text>
</comment>
<organism evidence="9 10">
    <name type="scientific">Cymbomonas tetramitiformis</name>
    <dbReference type="NCBI Taxonomy" id="36881"/>
    <lineage>
        <taxon>Eukaryota</taxon>
        <taxon>Viridiplantae</taxon>
        <taxon>Chlorophyta</taxon>
        <taxon>Pyramimonadophyceae</taxon>
        <taxon>Pyramimonadales</taxon>
        <taxon>Pyramimonadaceae</taxon>
        <taxon>Cymbomonas</taxon>
    </lineage>
</organism>
<dbReference type="GO" id="GO:0016168">
    <property type="term" value="F:chlorophyll binding"/>
    <property type="evidence" value="ECO:0007669"/>
    <property type="project" value="UniProtKB-KW"/>
</dbReference>
<dbReference type="AlphaFoldDB" id="A0AAE0CC30"/>
<comment type="subcellular location">
    <subcellularLocation>
        <location evidence="7">Plastid</location>
        <location evidence="7">Chloroplast thylakoid membrane</location>
    </subcellularLocation>
</comment>
<feature type="region of interest" description="Disordered" evidence="8">
    <location>
        <begin position="27"/>
        <end position="90"/>
    </location>
</feature>
<keyword evidence="4 7" id="KW-0934">Plastid</keyword>
<accession>A0AAE0CC30</accession>
<dbReference type="GO" id="GO:0009535">
    <property type="term" value="C:chloroplast thylakoid membrane"/>
    <property type="evidence" value="ECO:0007669"/>
    <property type="project" value="UniProtKB-SubCell"/>
</dbReference>
<evidence type="ECO:0000313" key="10">
    <source>
        <dbReference type="Proteomes" id="UP001190700"/>
    </source>
</evidence>
<feature type="binding site" evidence="6">
    <location>
        <position position="236"/>
    </location>
    <ligand>
        <name>chlorophyll a</name>
        <dbReference type="ChEBI" id="CHEBI:58416"/>
        <label>1</label>
    </ligand>
</feature>
<keyword evidence="7" id="KW-0793">Thylakoid</keyword>
<feature type="binding site" description="axial binding residue" evidence="6">
    <location>
        <position position="241"/>
    </location>
    <ligand>
        <name>chlorophyll b</name>
        <dbReference type="ChEBI" id="CHEBI:61721"/>
        <label>1</label>
    </ligand>
    <ligandPart>
        <name>Mg</name>
        <dbReference type="ChEBI" id="CHEBI:25107"/>
    </ligandPart>
</feature>
<dbReference type="PANTHER" id="PTHR21649">
    <property type="entry name" value="CHLOROPHYLL A/B BINDING PROTEIN"/>
    <property type="match status" value="1"/>
</dbReference>
<keyword evidence="3 7" id="KW-0602">Photosynthesis</keyword>
<dbReference type="GO" id="GO:0009765">
    <property type="term" value="P:photosynthesis, light harvesting"/>
    <property type="evidence" value="ECO:0007669"/>
    <property type="project" value="InterPro"/>
</dbReference>
<comment type="function">
    <text evidence="7">The light-harvesting complex (LHC) functions as a light receptor, it captures and delivers excitation energy to photosystems with which it is closely associated.</text>
</comment>
<proteinExistence type="inferred from homology"/>
<dbReference type="EMBL" id="LGRX02025964">
    <property type="protein sequence ID" value="KAK3251569.1"/>
    <property type="molecule type" value="Genomic_DNA"/>
</dbReference>
<keyword evidence="2 7" id="KW-0150">Chloroplast</keyword>
<keyword evidence="7" id="KW-0604">Photosystem II</keyword>
<dbReference type="InterPro" id="IPR001344">
    <property type="entry name" value="Chloro_AB-bd_pln"/>
</dbReference>
<evidence type="ECO:0000256" key="4">
    <source>
        <dbReference type="ARBA" id="ARBA00022640"/>
    </source>
</evidence>
<evidence type="ECO:0000256" key="6">
    <source>
        <dbReference type="PIRSR" id="PIRSR601344-1"/>
    </source>
</evidence>
<name>A0AAE0CC30_9CHLO</name>